<dbReference type="RefSeq" id="WP_129622852.1">
    <property type="nucleotide sequence ID" value="NZ_LR215043.1"/>
</dbReference>
<keyword evidence="2" id="KW-1185">Reference proteome</keyword>
<proteinExistence type="predicted"/>
<accession>A0A449B9X6</accession>
<sequence length="149" mass="17758">MSKHKKNFDYLINEQKPYSTKSLLYNLLKEDDKLKKDFELFNHIVPNNNFIDDINIDFAQDINQTVYVSDWKPLETQPLDNLIIELEMLQKQPEPENSYVNLSYGSKYFDNLIAKIEKEEELNKQNLKTLREESKIPTPEVKIHRKVKI</sequence>
<dbReference type="KEGG" id="mcob:NCTC10184_00214"/>
<reference evidence="1 2" key="1">
    <citation type="submission" date="2019-01" db="EMBL/GenBank/DDBJ databases">
        <authorList>
            <consortium name="Pathogen Informatics"/>
        </authorList>
    </citation>
    <scope>NUCLEOTIDE SEQUENCE [LARGE SCALE GENOMIC DNA]</scope>
    <source>
        <strain evidence="1 2">NCTC10184</strain>
    </source>
</reference>
<dbReference type="EMBL" id="LR215043">
    <property type="protein sequence ID" value="VEU77999.1"/>
    <property type="molecule type" value="Genomic_DNA"/>
</dbReference>
<protein>
    <submittedName>
        <fullName evidence="1">Uncharacterized protein</fullName>
    </submittedName>
</protein>
<name>A0A449B9X6_9BACT</name>
<gene>
    <name evidence="1" type="ORF">NCTC10184_00214</name>
</gene>
<dbReference type="AlphaFoldDB" id="A0A449B9X6"/>
<organism evidence="1 2">
    <name type="scientific">Mycoplasmopsis columbinasalis</name>
    <dbReference type="NCBI Taxonomy" id="114880"/>
    <lineage>
        <taxon>Bacteria</taxon>
        <taxon>Bacillati</taxon>
        <taxon>Mycoplasmatota</taxon>
        <taxon>Mycoplasmoidales</taxon>
        <taxon>Metamycoplasmataceae</taxon>
        <taxon>Mycoplasmopsis</taxon>
    </lineage>
</organism>
<evidence type="ECO:0000313" key="2">
    <source>
        <dbReference type="Proteomes" id="UP000290876"/>
    </source>
</evidence>
<evidence type="ECO:0000313" key="1">
    <source>
        <dbReference type="EMBL" id="VEU77999.1"/>
    </source>
</evidence>
<dbReference type="Proteomes" id="UP000290876">
    <property type="component" value="Chromosome"/>
</dbReference>